<dbReference type="STRING" id="634113.AUT07_00111"/>
<comment type="similarity">
    <text evidence="4">Belongs to the BamB family.</text>
</comment>
<keyword evidence="2 4" id="KW-0472">Membrane</keyword>
<keyword evidence="7" id="KW-1185">Reference proteome</keyword>
<keyword evidence="1 4" id="KW-0732">Signal</keyword>
<comment type="function">
    <text evidence="4">Part of the outer membrane protein assembly complex, which is involved in assembly and insertion of beta-barrel proteins into the outer membrane.</text>
</comment>
<dbReference type="AlphaFoldDB" id="A0A0X9VLY7"/>
<dbReference type="OrthoDB" id="5173551at2"/>
<dbReference type="PATRIC" id="fig|634113.3.peg.106"/>
<dbReference type="EMBL" id="CP013920">
    <property type="protein sequence ID" value="AMA64701.1"/>
    <property type="molecule type" value="Genomic_DNA"/>
</dbReference>
<accession>A0A0X9VLY7</accession>
<dbReference type="RefSeq" id="WP_066282747.1">
    <property type="nucleotide sequence ID" value="NZ_CP013920.1"/>
</dbReference>
<dbReference type="Proteomes" id="UP000069926">
    <property type="component" value="Chromosome"/>
</dbReference>
<dbReference type="Gene3D" id="2.130.10.10">
    <property type="entry name" value="YVTN repeat-like/Quinoprotein amine dehydrogenase"/>
    <property type="match status" value="1"/>
</dbReference>
<evidence type="ECO:0000256" key="1">
    <source>
        <dbReference type="ARBA" id="ARBA00022729"/>
    </source>
</evidence>
<gene>
    <name evidence="4 6" type="primary">bamB</name>
    <name evidence="6" type="ORF">AUT07_00111</name>
</gene>
<evidence type="ECO:0000256" key="4">
    <source>
        <dbReference type="HAMAP-Rule" id="MF_00923"/>
    </source>
</evidence>
<sequence>MQFNNQFLFSLLVMNLLIGCTMEKDSIMKSSLPKIKNQFNPSIVWSIPVGIGSGEYYSKLAPTYADYAVYAADRQGIVKAINFDSGKILWSIDLSKTVGLFTNHVSALISSGLTISGNNIYMGTETGKVIALNKNNGVVVWKTEVDGEVLSNPIISNTIVLIHTSNGVLYALDIQNGQIKWSINLETSIFSIRGKSSPSIVHGVAIIGSDNGRIVAIMLPQGEIIWQQYISEIHGVTEIDRLHDVNIMPLIDINRNNIFAIAYNGDLVAIDINSSKIIWKREIGSVNDIVGDKKNIYLVDQNDRVLSVRKNDGIILWIQNALLHRNLTDPVIYDDYLVIGDSEGYIHWLSIKDGHFVAQNKIDKSGLRSHPIIANNKLLIQSKNGTLYLIKR</sequence>
<dbReference type="Pfam" id="PF13360">
    <property type="entry name" value="PQQ_2"/>
    <property type="match status" value="1"/>
</dbReference>
<keyword evidence="3 4" id="KW-0998">Cell outer membrane</keyword>
<evidence type="ECO:0000256" key="3">
    <source>
        <dbReference type="ARBA" id="ARBA00023237"/>
    </source>
</evidence>
<comment type="subcellular location">
    <subcellularLocation>
        <location evidence="4">Cell outer membrane</location>
    </subcellularLocation>
</comment>
<dbReference type="InterPro" id="IPR002372">
    <property type="entry name" value="PQQ_rpt_dom"/>
</dbReference>
<dbReference type="KEGG" id="asy:AUT07_00111"/>
<organism evidence="6 7">
    <name type="scientific">Candidatus Arsenophonus lipoptenae</name>
    <dbReference type="NCBI Taxonomy" id="634113"/>
    <lineage>
        <taxon>Bacteria</taxon>
        <taxon>Pseudomonadati</taxon>
        <taxon>Pseudomonadota</taxon>
        <taxon>Gammaproteobacteria</taxon>
        <taxon>Enterobacterales</taxon>
        <taxon>Morganellaceae</taxon>
        <taxon>Arsenophonus</taxon>
    </lineage>
</organism>
<dbReference type="PANTHER" id="PTHR34512">
    <property type="entry name" value="CELL SURFACE PROTEIN"/>
    <property type="match status" value="1"/>
</dbReference>
<evidence type="ECO:0000256" key="2">
    <source>
        <dbReference type="ARBA" id="ARBA00023136"/>
    </source>
</evidence>
<dbReference type="SUPFAM" id="SSF50998">
    <property type="entry name" value="Quinoprotein alcohol dehydrogenase-like"/>
    <property type="match status" value="1"/>
</dbReference>
<dbReference type="HAMAP" id="MF_00923">
    <property type="entry name" value="OM_assembly_BamB"/>
    <property type="match status" value="1"/>
</dbReference>
<evidence type="ECO:0000259" key="5">
    <source>
        <dbReference type="Pfam" id="PF13360"/>
    </source>
</evidence>
<protein>
    <recommendedName>
        <fullName evidence="4">Outer membrane protein assembly factor BamB</fullName>
    </recommendedName>
</protein>
<dbReference type="NCBIfam" id="NF008351">
    <property type="entry name" value="PRK11138.1"/>
    <property type="match status" value="1"/>
</dbReference>
<evidence type="ECO:0000313" key="6">
    <source>
        <dbReference type="EMBL" id="AMA64701.1"/>
    </source>
</evidence>
<feature type="domain" description="Pyrrolo-quinoline quinone repeat" evidence="5">
    <location>
        <begin position="75"/>
        <end position="319"/>
    </location>
</feature>
<dbReference type="InterPro" id="IPR018391">
    <property type="entry name" value="PQQ_b-propeller_rpt"/>
</dbReference>
<name>A0A0X9VLY7_9GAMM</name>
<dbReference type="GO" id="GO:0051205">
    <property type="term" value="P:protein insertion into membrane"/>
    <property type="evidence" value="ECO:0007669"/>
    <property type="project" value="UniProtKB-UniRule"/>
</dbReference>
<dbReference type="InterPro" id="IPR015943">
    <property type="entry name" value="WD40/YVTN_repeat-like_dom_sf"/>
</dbReference>
<dbReference type="PANTHER" id="PTHR34512:SF30">
    <property type="entry name" value="OUTER MEMBRANE PROTEIN ASSEMBLY FACTOR BAMB"/>
    <property type="match status" value="1"/>
</dbReference>
<proteinExistence type="inferred from homology"/>
<dbReference type="NCBIfam" id="TIGR03300">
    <property type="entry name" value="assembly_YfgL"/>
    <property type="match status" value="1"/>
</dbReference>
<comment type="subunit">
    <text evidence="4">Part of the Bam complex, which is composed of the outer membrane protein BamA, and four lipoproteins BamB, BamC, BamD and BamE.</text>
</comment>
<dbReference type="SMART" id="SM00564">
    <property type="entry name" value="PQQ"/>
    <property type="match status" value="6"/>
</dbReference>
<dbReference type="GO" id="GO:0043165">
    <property type="term" value="P:Gram-negative-bacterium-type cell outer membrane assembly"/>
    <property type="evidence" value="ECO:0007669"/>
    <property type="project" value="UniProtKB-UniRule"/>
</dbReference>
<evidence type="ECO:0000313" key="7">
    <source>
        <dbReference type="Proteomes" id="UP000069926"/>
    </source>
</evidence>
<dbReference type="InterPro" id="IPR017687">
    <property type="entry name" value="BamB"/>
</dbReference>
<reference evidence="6 7" key="1">
    <citation type="submission" date="2016-01" db="EMBL/GenBank/DDBJ databases">
        <title>Genome sequence of Ca. Arsenophonus lipopteni, the exclusive symbiont of a blood sucking fly Lipoptena cervi (Diptera: Hippoboscidae).</title>
        <authorList>
            <person name="Novakova E."/>
            <person name="Hypsa V."/>
            <person name="Nguyen P."/>
            <person name="Husnik F."/>
            <person name="Darby A.C."/>
        </authorList>
    </citation>
    <scope>NUCLEOTIDE SEQUENCE [LARGE SCALE GENOMIC DNA]</scope>
    <source>
        <strain evidence="6 7">CB</strain>
    </source>
</reference>
<dbReference type="InterPro" id="IPR011047">
    <property type="entry name" value="Quinoprotein_ADH-like_sf"/>
</dbReference>
<dbReference type="GO" id="GO:0009279">
    <property type="term" value="C:cell outer membrane"/>
    <property type="evidence" value="ECO:0007669"/>
    <property type="project" value="UniProtKB-SubCell"/>
</dbReference>